<dbReference type="PANTHER" id="PTHR47505:SF1">
    <property type="entry name" value="DNA UTILIZATION PROTEIN YHGH"/>
    <property type="match status" value="1"/>
</dbReference>
<dbReference type="FunCoup" id="Q0EVS7">
    <property type="interactions" value="289"/>
</dbReference>
<dbReference type="InterPro" id="IPR029057">
    <property type="entry name" value="PRTase-like"/>
</dbReference>
<comment type="caution">
    <text evidence="3">The sequence shown here is derived from an EMBL/GenBank/DDBJ whole genome shotgun (WGS) entry which is preliminary data.</text>
</comment>
<dbReference type="SUPFAM" id="SSF53271">
    <property type="entry name" value="PRTase-like"/>
    <property type="match status" value="1"/>
</dbReference>
<accession>Q0EVS7</accession>
<dbReference type="InterPro" id="IPR051910">
    <property type="entry name" value="ComF/GntX_DNA_util-trans"/>
</dbReference>
<dbReference type="CDD" id="cd06223">
    <property type="entry name" value="PRTases_typeI"/>
    <property type="match status" value="1"/>
</dbReference>
<dbReference type="HOGENOM" id="CLU_054549_0_2_0"/>
<comment type="similarity">
    <text evidence="1">Belongs to the ComF/GntX family.</text>
</comment>
<dbReference type="EMBL" id="AATS01000026">
    <property type="protein sequence ID" value="EAU53389.1"/>
    <property type="molecule type" value="Genomic_DNA"/>
</dbReference>
<gene>
    <name evidence="3" type="ORF">SPV1_10341</name>
</gene>
<reference evidence="3 4" key="1">
    <citation type="submission" date="2006-09" db="EMBL/GenBank/DDBJ databases">
        <authorList>
            <person name="Emerson D."/>
            <person name="Ferriera S."/>
            <person name="Johnson J."/>
            <person name="Kravitz S."/>
            <person name="Halpern A."/>
            <person name="Remington K."/>
            <person name="Beeson K."/>
            <person name="Tran B."/>
            <person name="Rogers Y.-H."/>
            <person name="Friedman R."/>
            <person name="Venter J.C."/>
        </authorList>
    </citation>
    <scope>NUCLEOTIDE SEQUENCE [LARGE SCALE GENOMIC DNA]</scope>
    <source>
        <strain evidence="3 4">PV-1</strain>
    </source>
</reference>
<name>Q0EVS7_9PROT</name>
<dbReference type="PANTHER" id="PTHR47505">
    <property type="entry name" value="DNA UTILIZATION PROTEIN YHGH"/>
    <property type="match status" value="1"/>
</dbReference>
<feature type="domain" description="Double zinc ribbon" evidence="2">
    <location>
        <begin position="24"/>
        <end position="80"/>
    </location>
</feature>
<dbReference type="InterPro" id="IPR044005">
    <property type="entry name" value="DZR_2"/>
</dbReference>
<dbReference type="OrthoDB" id="9793412at2"/>
<dbReference type="Pfam" id="PF18912">
    <property type="entry name" value="DZR_2"/>
    <property type="match status" value="1"/>
</dbReference>
<dbReference type="Proteomes" id="UP000005297">
    <property type="component" value="Unassembled WGS sequence"/>
</dbReference>
<evidence type="ECO:0000259" key="2">
    <source>
        <dbReference type="Pfam" id="PF18912"/>
    </source>
</evidence>
<dbReference type="AlphaFoldDB" id="Q0EVS7"/>
<evidence type="ECO:0000313" key="3">
    <source>
        <dbReference type="EMBL" id="EAU53389.1"/>
    </source>
</evidence>
<dbReference type="InParanoid" id="Q0EVS7"/>
<dbReference type="STRING" id="314344.AL013_07485"/>
<organism evidence="3 4">
    <name type="scientific">Mariprofundus ferrooxydans PV-1</name>
    <dbReference type="NCBI Taxonomy" id="314345"/>
    <lineage>
        <taxon>Bacteria</taxon>
        <taxon>Pseudomonadati</taxon>
        <taxon>Pseudomonadota</taxon>
        <taxon>Candidatius Mariprofundia</taxon>
        <taxon>Mariprofundales</taxon>
        <taxon>Mariprofundaceae</taxon>
        <taxon>Mariprofundus</taxon>
    </lineage>
</organism>
<evidence type="ECO:0000256" key="1">
    <source>
        <dbReference type="ARBA" id="ARBA00008007"/>
    </source>
</evidence>
<keyword evidence="4" id="KW-1185">Reference proteome</keyword>
<dbReference type="InterPro" id="IPR000836">
    <property type="entry name" value="PRTase_dom"/>
</dbReference>
<dbReference type="Gene3D" id="3.40.50.2020">
    <property type="match status" value="1"/>
</dbReference>
<proteinExistence type="inferred from homology"/>
<protein>
    <recommendedName>
        <fullName evidence="2">Double zinc ribbon domain-containing protein</fullName>
    </recommendedName>
</protein>
<evidence type="ECO:0000313" key="4">
    <source>
        <dbReference type="Proteomes" id="UP000005297"/>
    </source>
</evidence>
<dbReference type="eggNOG" id="COG1040">
    <property type="taxonomic scope" value="Bacteria"/>
</dbReference>
<sequence length="258" mass="28326">MTGMLVGMSELSTKLAHMVNGARHLLFPPGCLFCRKALDESDGCCPDCLQEILIWPASTCLRCGSMLPLALAPGPCGHCLHHPPAQQQTHSLYQYHGPVRDAILNWKLAGQDGGVRWLLQAAVPSLKQLITPDDLLLPIPAPLSRMRKSGQHHAANLCRWLATSTGSRMEWRLLRRIGEQPRQSALSGVARRKNLCKAFGLCDDYPSITQALSPHARLWIVDDIFTTGSTAHYAARAAIKTKLPVHVLTLARTQHQGS</sequence>